<feature type="binding site" evidence="5">
    <location>
        <position position="71"/>
    </location>
    <ligand>
        <name>chlorophyll a</name>
        <dbReference type="ChEBI" id="CHEBI:58416"/>
        <label>1</label>
    </ligand>
</feature>
<dbReference type="GO" id="GO:0016020">
    <property type="term" value="C:membrane"/>
    <property type="evidence" value="ECO:0007669"/>
    <property type="project" value="InterPro"/>
</dbReference>
<feature type="binding site" evidence="5">
    <location>
        <position position="171"/>
    </location>
    <ligand>
        <name>chlorophyll a</name>
        <dbReference type="ChEBI" id="CHEBI:58416"/>
        <label>1</label>
    </ligand>
</feature>
<keyword evidence="8" id="KW-1185">Reference proteome</keyword>
<organism evidence="7 8">
    <name type="scientific">Effrenium voratum</name>
    <dbReference type="NCBI Taxonomy" id="2562239"/>
    <lineage>
        <taxon>Eukaryota</taxon>
        <taxon>Sar</taxon>
        <taxon>Alveolata</taxon>
        <taxon>Dinophyceae</taxon>
        <taxon>Suessiales</taxon>
        <taxon>Symbiodiniaceae</taxon>
        <taxon>Effrenium</taxon>
    </lineage>
</organism>
<dbReference type="Proteomes" id="UP001178507">
    <property type="component" value="Unassembled WGS sequence"/>
</dbReference>
<dbReference type="GO" id="GO:0009507">
    <property type="term" value="C:chloroplast"/>
    <property type="evidence" value="ECO:0007669"/>
    <property type="project" value="UniProtKB-SubCell"/>
</dbReference>
<name>A0AA36JP57_9DINO</name>
<evidence type="ECO:0000256" key="6">
    <source>
        <dbReference type="SAM" id="MobiDB-lite"/>
    </source>
</evidence>
<dbReference type="AlphaFoldDB" id="A0AA36JP57"/>
<reference evidence="7" key="1">
    <citation type="submission" date="2023-08" db="EMBL/GenBank/DDBJ databases">
        <authorList>
            <person name="Chen Y."/>
            <person name="Shah S."/>
            <person name="Dougan E. K."/>
            <person name="Thang M."/>
            <person name="Chan C."/>
        </authorList>
    </citation>
    <scope>NUCLEOTIDE SEQUENCE</scope>
</reference>
<evidence type="ECO:0000256" key="5">
    <source>
        <dbReference type="PIRSR" id="PIRSR601344-1"/>
    </source>
</evidence>
<dbReference type="Pfam" id="PF00504">
    <property type="entry name" value="Chloroa_b-bind"/>
    <property type="match status" value="1"/>
</dbReference>
<keyword evidence="5" id="KW-0148">Chlorophyll</keyword>
<dbReference type="SUPFAM" id="SSF103511">
    <property type="entry name" value="Chlorophyll a-b binding protein"/>
    <property type="match status" value="1"/>
</dbReference>
<gene>
    <name evidence="7" type="ORF">EVOR1521_LOCUS30818</name>
</gene>
<feature type="binding site" evidence="5">
    <location>
        <position position="185"/>
    </location>
    <ligand>
        <name>chlorophyll b</name>
        <dbReference type="ChEBI" id="CHEBI:61721"/>
        <label>2</label>
    </ligand>
</feature>
<comment type="caution">
    <text evidence="7">The sequence shown here is derived from an EMBL/GenBank/DDBJ whole genome shotgun (WGS) entry which is preliminary data.</text>
</comment>
<dbReference type="GO" id="GO:0016168">
    <property type="term" value="F:chlorophyll binding"/>
    <property type="evidence" value="ECO:0007669"/>
    <property type="project" value="UniProtKB-KW"/>
</dbReference>
<dbReference type="PANTHER" id="PTHR21649">
    <property type="entry name" value="CHLOROPHYLL A/B BINDING PROTEIN"/>
    <property type="match status" value="1"/>
</dbReference>
<evidence type="ECO:0000313" key="8">
    <source>
        <dbReference type="Proteomes" id="UP001178507"/>
    </source>
</evidence>
<evidence type="ECO:0000256" key="4">
    <source>
        <dbReference type="ARBA" id="ARBA00022640"/>
    </source>
</evidence>
<keyword evidence="4" id="KW-0934">Plastid</keyword>
<proteinExistence type="predicted"/>
<dbReference type="InterPro" id="IPR022796">
    <property type="entry name" value="Chloroa_b-bind"/>
</dbReference>
<evidence type="ECO:0000313" key="7">
    <source>
        <dbReference type="EMBL" id="CAJ1409825.1"/>
    </source>
</evidence>
<sequence length="201" mass="22181">MLPRRALHRREVPSDGLSAPTTDGERSPLPRAPAPARLHAKGDELPEDPMGFTDDGDLAAYRRRRSVEFKHGRISMLATMGFMTPEILGHWPGYISPSQGLKFADVPNGLAALQKVPSLGWTQILMYFGLIEYSAGFEDYRTGTPGDYGWKVLSSDDPEERRRKLNADLANGRLAMVAIMAILFQNGVAGTTGPEMWLPEI</sequence>
<evidence type="ECO:0000256" key="3">
    <source>
        <dbReference type="ARBA" id="ARBA00022531"/>
    </source>
</evidence>
<dbReference type="InterPro" id="IPR001344">
    <property type="entry name" value="Chloro_AB-bd_pln"/>
</dbReference>
<feature type="binding site" evidence="5">
    <location>
        <position position="173"/>
    </location>
    <ligand>
        <name>chlorophyll a</name>
        <dbReference type="ChEBI" id="CHEBI:58416"/>
        <label>1</label>
    </ligand>
</feature>
<dbReference type="GO" id="GO:0009765">
    <property type="term" value="P:photosynthesis, light harvesting"/>
    <property type="evidence" value="ECO:0007669"/>
    <property type="project" value="InterPro"/>
</dbReference>
<feature type="region of interest" description="Disordered" evidence="6">
    <location>
        <begin position="1"/>
        <end position="56"/>
    </location>
</feature>
<protein>
    <submittedName>
        <fullName evidence="7">Uncharacterized protein</fullName>
    </submittedName>
</protein>
<keyword evidence="3" id="KW-0602">Photosynthesis</keyword>
<comment type="subcellular location">
    <subcellularLocation>
        <location evidence="1">Plastid</location>
        <location evidence="1">Chloroplast</location>
    </subcellularLocation>
</comment>
<feature type="binding site" description="axial binding residue" evidence="5">
    <location>
        <position position="132"/>
    </location>
    <ligand>
        <name>chlorophyll b</name>
        <dbReference type="ChEBI" id="CHEBI:61721"/>
        <label>1</label>
    </ligand>
    <ligandPart>
        <name>Mg</name>
        <dbReference type="ChEBI" id="CHEBI:25107"/>
    </ligandPart>
</feature>
<feature type="binding site" evidence="5">
    <location>
        <position position="68"/>
    </location>
    <ligand>
        <name>chlorophyll a</name>
        <dbReference type="ChEBI" id="CHEBI:58416"/>
        <label>1</label>
    </ligand>
</feature>
<accession>A0AA36JP57</accession>
<evidence type="ECO:0000256" key="1">
    <source>
        <dbReference type="ARBA" id="ARBA00004229"/>
    </source>
</evidence>
<dbReference type="Gene3D" id="1.10.3460.10">
    <property type="entry name" value="Chlorophyll a/b binding protein domain"/>
    <property type="match status" value="1"/>
</dbReference>
<feature type="binding site" description="axial binding residue" evidence="5">
    <location>
        <position position="73"/>
    </location>
    <ligand>
        <name>chlorophyll b</name>
        <dbReference type="ChEBI" id="CHEBI:61721"/>
        <label>1</label>
    </ligand>
    <ligandPart>
        <name>Mg</name>
        <dbReference type="ChEBI" id="CHEBI:25107"/>
    </ligandPart>
</feature>
<keyword evidence="5" id="KW-0157">Chromophore</keyword>
<keyword evidence="2" id="KW-0150">Chloroplast</keyword>
<dbReference type="EMBL" id="CAUJNA010003788">
    <property type="protein sequence ID" value="CAJ1409825.1"/>
    <property type="molecule type" value="Genomic_DNA"/>
</dbReference>
<evidence type="ECO:0000256" key="2">
    <source>
        <dbReference type="ARBA" id="ARBA00022528"/>
    </source>
</evidence>